<evidence type="ECO:0000313" key="4">
    <source>
        <dbReference type="Proteomes" id="UP000292373"/>
    </source>
</evidence>
<gene>
    <name evidence="3" type="ORF">ET989_11475</name>
</gene>
<evidence type="ECO:0000313" key="3">
    <source>
        <dbReference type="EMBL" id="TBT83306.1"/>
    </source>
</evidence>
<dbReference type="InterPro" id="IPR025751">
    <property type="entry name" value="RsbRD_N_dom"/>
</dbReference>
<dbReference type="Gene3D" id="1.10.10.2840">
    <property type="entry name" value="PucR C-terminal helix-turn-helix domain"/>
    <property type="match status" value="1"/>
</dbReference>
<accession>A0A4Q9KCJ3</accession>
<dbReference type="Pfam" id="PF13556">
    <property type="entry name" value="HTH_30"/>
    <property type="match status" value="1"/>
</dbReference>
<dbReference type="PANTHER" id="PTHR33744:SF1">
    <property type="entry name" value="DNA-BINDING TRANSCRIPTIONAL ACTIVATOR ADER"/>
    <property type="match status" value="1"/>
</dbReference>
<dbReference type="PANTHER" id="PTHR33744">
    <property type="entry name" value="CARBOHYDRATE DIACID REGULATOR"/>
    <property type="match status" value="1"/>
</dbReference>
<dbReference type="OrthoDB" id="3190266at2"/>
<dbReference type="InterPro" id="IPR042070">
    <property type="entry name" value="PucR_C-HTH_sf"/>
</dbReference>
<dbReference type="RefSeq" id="WP_131169087.1">
    <property type="nucleotide sequence ID" value="NZ_SDMQ01000012.1"/>
</dbReference>
<reference evidence="3 4" key="1">
    <citation type="submission" date="2019-01" db="EMBL/GenBank/DDBJ databases">
        <title>Lactibacter flavus gen. nov., sp. nov., a novel bacterium of the family Propionibacteriaceae isolated from raw milk and dairy products.</title>
        <authorList>
            <person name="Huptas C."/>
            <person name="Wenning M."/>
            <person name="Breitenwieser F."/>
            <person name="Doll E."/>
            <person name="Von Neubeck M."/>
            <person name="Busse H.-J."/>
            <person name="Scherer S."/>
        </authorList>
    </citation>
    <scope>NUCLEOTIDE SEQUENCE [LARGE SCALE GENOMIC DNA]</scope>
    <source>
        <strain evidence="3 4">KCTC 33808</strain>
    </source>
</reference>
<dbReference type="EMBL" id="SDMQ01000012">
    <property type="protein sequence ID" value="TBT83306.1"/>
    <property type="molecule type" value="Genomic_DNA"/>
</dbReference>
<dbReference type="InterPro" id="IPR025736">
    <property type="entry name" value="PucR_C-HTH_dom"/>
</dbReference>
<sequence>MTPSPEPSALHAVLAPLGDSLAELADATCSQIYRELDSYASISHEALTAAVRRNLDTAMDALRSGTVPEPAALDGAALTARERFESGVPVEEIVRGFRISIALIHERFVDLAVTRRLPAEATVGGVRLMWGVADAFTTRIITEYHALEVDAALRDVHRRGALVRALLAGERPDEARTALNPTAAYAAIRCDIADAAGAEGLRRRLEESGSTPSARAMVVVDGGQCRGLVSAVPAVADVPVGMGPFGRLDDLPRSDRVAQQALALARRLGRSGAQGVDDLGWRLAAASRPDVWQHYADRFLSPLDGDPAYAAEILATLQAWFAAGRNIPRAAQALHVHVNTVRHRLGRFAELTGAELDDPDDLVGVLWVAELGAPEPEASGL</sequence>
<dbReference type="InterPro" id="IPR051448">
    <property type="entry name" value="CdaR-like_regulators"/>
</dbReference>
<feature type="domain" description="PucR C-terminal helix-turn-helix" evidence="1">
    <location>
        <begin position="314"/>
        <end position="365"/>
    </location>
</feature>
<dbReference type="Proteomes" id="UP000292373">
    <property type="component" value="Unassembled WGS sequence"/>
</dbReference>
<comment type="caution">
    <text evidence="3">The sequence shown here is derived from an EMBL/GenBank/DDBJ whole genome shotgun (WGS) entry which is preliminary data.</text>
</comment>
<evidence type="ECO:0000259" key="2">
    <source>
        <dbReference type="Pfam" id="PF14361"/>
    </source>
</evidence>
<name>A0A4Q9KCJ3_9ACTN</name>
<evidence type="ECO:0000259" key="1">
    <source>
        <dbReference type="Pfam" id="PF13556"/>
    </source>
</evidence>
<protein>
    <submittedName>
        <fullName evidence="3">PucR family transcriptional regulator</fullName>
    </submittedName>
</protein>
<organism evidence="3 4">
    <name type="scientific">Propioniciclava sinopodophylli</name>
    <dbReference type="NCBI Taxonomy" id="1837344"/>
    <lineage>
        <taxon>Bacteria</taxon>
        <taxon>Bacillati</taxon>
        <taxon>Actinomycetota</taxon>
        <taxon>Actinomycetes</taxon>
        <taxon>Propionibacteriales</taxon>
        <taxon>Propionibacteriaceae</taxon>
        <taxon>Propioniciclava</taxon>
    </lineage>
</organism>
<keyword evidence="4" id="KW-1185">Reference proteome</keyword>
<dbReference type="Pfam" id="PF14361">
    <property type="entry name" value="RsbRD_N"/>
    <property type="match status" value="1"/>
</dbReference>
<dbReference type="AlphaFoldDB" id="A0A4Q9KCJ3"/>
<proteinExistence type="predicted"/>
<feature type="domain" description="RsbT co-antagonist protein RsbRD N-terminal" evidence="2">
    <location>
        <begin position="23"/>
        <end position="159"/>
    </location>
</feature>